<dbReference type="EC" id="2.7.7.60" evidence="3"/>
<dbReference type="InterPro" id="IPR034683">
    <property type="entry name" value="IspD/TarI"/>
</dbReference>
<dbReference type="Gene3D" id="3.90.550.10">
    <property type="entry name" value="Spore Coat Polysaccharide Biosynthesis Protein SpsA, Chain A"/>
    <property type="match status" value="1"/>
</dbReference>
<dbReference type="HAMAP" id="MF_00108">
    <property type="entry name" value="IspD"/>
    <property type="match status" value="1"/>
</dbReference>
<keyword evidence="5" id="KW-1185">Reference proteome</keyword>
<dbReference type="PANTHER" id="PTHR32125">
    <property type="entry name" value="2-C-METHYL-D-ERYTHRITOL 4-PHOSPHATE CYTIDYLYLTRANSFERASE, CHLOROPLASTIC"/>
    <property type="match status" value="1"/>
</dbReference>
<feature type="site" description="Positions MEP for the nucleophilic attack" evidence="3">
    <location>
        <position position="208"/>
    </location>
</feature>
<dbReference type="SUPFAM" id="SSF53448">
    <property type="entry name" value="Nucleotide-diphospho-sugar transferases"/>
    <property type="match status" value="1"/>
</dbReference>
<dbReference type="GO" id="GO:0019288">
    <property type="term" value="P:isopentenyl diphosphate biosynthetic process, methylerythritol 4-phosphate pathway"/>
    <property type="evidence" value="ECO:0007669"/>
    <property type="project" value="UniProtKB-UniRule"/>
</dbReference>
<feature type="site" description="Positions MEP for the nucleophilic attack" evidence="3">
    <location>
        <position position="152"/>
    </location>
</feature>
<dbReference type="PANTHER" id="PTHR32125:SF4">
    <property type="entry name" value="2-C-METHYL-D-ERYTHRITOL 4-PHOSPHATE CYTIDYLYLTRANSFERASE, CHLOROPLASTIC"/>
    <property type="match status" value="1"/>
</dbReference>
<evidence type="ECO:0000313" key="4">
    <source>
        <dbReference type="EMBL" id="MBK1790142.1"/>
    </source>
</evidence>
<keyword evidence="1 3" id="KW-0808">Transferase</keyword>
<dbReference type="Pfam" id="PF01128">
    <property type="entry name" value="IspD"/>
    <property type="match status" value="1"/>
</dbReference>
<dbReference type="CDD" id="cd02516">
    <property type="entry name" value="CDP-ME_synthetase"/>
    <property type="match status" value="1"/>
</dbReference>
<dbReference type="UniPathway" id="UPA00056">
    <property type="reaction ID" value="UER00093"/>
</dbReference>
<accession>A0A8J7MB14</accession>
<dbReference type="EMBL" id="JAENIM010000016">
    <property type="protein sequence ID" value="MBK1790142.1"/>
    <property type="molecule type" value="Genomic_DNA"/>
</dbReference>
<dbReference type="GO" id="GO:0050518">
    <property type="term" value="F:2-C-methyl-D-erythritol 4-phosphate cytidylyltransferase activity"/>
    <property type="evidence" value="ECO:0007669"/>
    <property type="project" value="UniProtKB-UniRule"/>
</dbReference>
<comment type="pathway">
    <text evidence="3">Isoprenoid biosynthesis; isopentenyl diphosphate biosynthesis via DXP pathway; isopentenyl diphosphate from 1-deoxy-D-xylulose 5-phosphate: step 2/6.</text>
</comment>
<gene>
    <name evidence="3 4" type="primary">ispD</name>
    <name evidence="4" type="ORF">JIN82_03110</name>
</gene>
<feature type="site" description="Transition state stabilizer" evidence="3">
    <location>
        <position position="19"/>
    </location>
</feature>
<dbReference type="NCBIfam" id="TIGR00453">
    <property type="entry name" value="ispD"/>
    <property type="match status" value="1"/>
</dbReference>
<dbReference type="Proteomes" id="UP000624703">
    <property type="component" value="Unassembled WGS sequence"/>
</dbReference>
<evidence type="ECO:0000256" key="1">
    <source>
        <dbReference type="ARBA" id="ARBA00022679"/>
    </source>
</evidence>
<feature type="site" description="Transition state stabilizer" evidence="3">
    <location>
        <position position="24"/>
    </location>
</feature>
<protein>
    <recommendedName>
        <fullName evidence="3">2-C-methyl-D-erythritol 4-phosphate cytidylyltransferase</fullName>
        <ecNumber evidence="3">2.7.7.60</ecNumber>
    </recommendedName>
    <alternativeName>
        <fullName evidence="3">4-diphosphocytidyl-2C-methyl-D-erythritol synthase</fullName>
    </alternativeName>
    <alternativeName>
        <fullName evidence="3">MEP cytidylyltransferase</fullName>
        <shortName evidence="3">MCT</shortName>
    </alternativeName>
</protein>
<sequence>MSESVKISAIIVAAGSSRRMGFDKLLAPLAGEPVLKRTVAAFAQCDAVAEIIVVTSPERYELVKSAAGEKPIQRVDGGADRHDSVAAGLAASASQYDFVSVHDGARPLITPEQIENVLAEAVEHRAATSARLVTETVKRSNEAGFVTQAVDRDNLWLMETPQIFQAELLKRAYLAVAEKNERVTDEVSALQLIGVATKLVQNPSPNPKITFPHDIAQAEELMK</sequence>
<comment type="caution">
    <text evidence="4">The sequence shown here is derived from an EMBL/GenBank/DDBJ whole genome shotgun (WGS) entry which is preliminary data.</text>
</comment>
<dbReference type="AlphaFoldDB" id="A0A8J7MB14"/>
<reference evidence="4" key="1">
    <citation type="submission" date="2021-01" db="EMBL/GenBank/DDBJ databases">
        <title>Modified the classification status of verrucomicrobia.</title>
        <authorList>
            <person name="Feng X."/>
        </authorList>
    </citation>
    <scope>NUCLEOTIDE SEQUENCE</scope>
    <source>
        <strain evidence="4">_KCTC 22039</strain>
    </source>
</reference>
<dbReference type="InterPro" id="IPR029044">
    <property type="entry name" value="Nucleotide-diphossugar_trans"/>
</dbReference>
<dbReference type="InterPro" id="IPR050088">
    <property type="entry name" value="IspD/TarI_cytidylyltransf_bact"/>
</dbReference>
<organism evidence="4 5">
    <name type="scientific">Persicirhabdus sediminis</name>
    <dbReference type="NCBI Taxonomy" id="454144"/>
    <lineage>
        <taxon>Bacteria</taxon>
        <taxon>Pseudomonadati</taxon>
        <taxon>Verrucomicrobiota</taxon>
        <taxon>Verrucomicrobiia</taxon>
        <taxon>Verrucomicrobiales</taxon>
        <taxon>Verrucomicrobiaceae</taxon>
        <taxon>Persicirhabdus</taxon>
    </lineage>
</organism>
<dbReference type="FunFam" id="3.90.550.10:FF:000003">
    <property type="entry name" value="2-C-methyl-D-erythritol 4-phosphate cytidylyltransferase"/>
    <property type="match status" value="1"/>
</dbReference>
<keyword evidence="3" id="KW-0414">Isoprene biosynthesis</keyword>
<comment type="similarity">
    <text evidence="3">Belongs to the IspD/TarI cytidylyltransferase family. IspD subfamily.</text>
</comment>
<comment type="catalytic activity">
    <reaction evidence="3">
        <text>2-C-methyl-D-erythritol 4-phosphate + CTP + H(+) = 4-CDP-2-C-methyl-D-erythritol + diphosphate</text>
        <dbReference type="Rhea" id="RHEA:13429"/>
        <dbReference type="ChEBI" id="CHEBI:15378"/>
        <dbReference type="ChEBI" id="CHEBI:33019"/>
        <dbReference type="ChEBI" id="CHEBI:37563"/>
        <dbReference type="ChEBI" id="CHEBI:57823"/>
        <dbReference type="ChEBI" id="CHEBI:58262"/>
        <dbReference type="EC" id="2.7.7.60"/>
    </reaction>
</comment>
<evidence type="ECO:0000256" key="3">
    <source>
        <dbReference type="HAMAP-Rule" id="MF_00108"/>
    </source>
</evidence>
<comment type="function">
    <text evidence="3">Catalyzes the formation of 4-diphosphocytidyl-2-C-methyl-D-erythritol from CTP and 2-C-methyl-D-erythritol 4-phosphate (MEP).</text>
</comment>
<proteinExistence type="inferred from homology"/>
<keyword evidence="2 3" id="KW-0548">Nucleotidyltransferase</keyword>
<name>A0A8J7MB14_9BACT</name>
<evidence type="ECO:0000313" key="5">
    <source>
        <dbReference type="Proteomes" id="UP000624703"/>
    </source>
</evidence>
<dbReference type="InterPro" id="IPR001228">
    <property type="entry name" value="IspD"/>
</dbReference>
<evidence type="ECO:0000256" key="2">
    <source>
        <dbReference type="ARBA" id="ARBA00022695"/>
    </source>
</evidence>